<dbReference type="GO" id="GO:0016567">
    <property type="term" value="P:protein ubiquitination"/>
    <property type="evidence" value="ECO:0007669"/>
    <property type="project" value="UniProtKB-ARBA"/>
</dbReference>
<dbReference type="SUPFAM" id="SSF49899">
    <property type="entry name" value="Concanavalin A-like lectins/glucanases"/>
    <property type="match status" value="1"/>
</dbReference>
<dbReference type="InParanoid" id="E0VGB7"/>
<evidence type="ECO:0000256" key="7">
    <source>
        <dbReference type="ARBA" id="ARBA00022833"/>
    </source>
</evidence>
<dbReference type="CTD" id="8240076"/>
<dbReference type="PROSITE" id="PS50188">
    <property type="entry name" value="B302_SPRY"/>
    <property type="match status" value="1"/>
</dbReference>
<evidence type="ECO:0000256" key="2">
    <source>
        <dbReference type="ARBA" id="ARBA00012483"/>
    </source>
</evidence>
<dbReference type="CDD" id="cd16541">
    <property type="entry name" value="RING-HC_RNF123"/>
    <property type="match status" value="1"/>
</dbReference>
<evidence type="ECO:0000313" key="12">
    <source>
        <dbReference type="EnsemblMetazoa" id="PHUM177460-PA"/>
    </source>
</evidence>
<evidence type="ECO:0000256" key="8">
    <source>
        <dbReference type="PROSITE-ProRule" id="PRU00175"/>
    </source>
</evidence>
<evidence type="ECO:0000256" key="1">
    <source>
        <dbReference type="ARBA" id="ARBA00000900"/>
    </source>
</evidence>
<dbReference type="OrthoDB" id="258495at2759"/>
<dbReference type="VEuPathDB" id="VectorBase:PHUM177460"/>
<dbReference type="SMART" id="SM00449">
    <property type="entry name" value="SPRY"/>
    <property type="match status" value="1"/>
</dbReference>
<dbReference type="InterPro" id="IPR001870">
    <property type="entry name" value="B30.2/SPRY"/>
</dbReference>
<dbReference type="EMBL" id="AAZO01002057">
    <property type="status" value="NOT_ANNOTATED_CDS"/>
    <property type="molecule type" value="Genomic_DNA"/>
</dbReference>
<dbReference type="GO" id="GO:0008270">
    <property type="term" value="F:zinc ion binding"/>
    <property type="evidence" value="ECO:0007669"/>
    <property type="project" value="UniProtKB-KW"/>
</dbReference>
<dbReference type="Gene3D" id="3.30.40.10">
    <property type="entry name" value="Zinc/RING finger domain, C3HC4 (zinc finger)"/>
    <property type="match status" value="1"/>
</dbReference>
<dbReference type="GO" id="GO:0061630">
    <property type="term" value="F:ubiquitin protein ligase activity"/>
    <property type="evidence" value="ECO:0007669"/>
    <property type="project" value="UniProtKB-EC"/>
</dbReference>
<evidence type="ECO:0000259" key="9">
    <source>
        <dbReference type="PROSITE" id="PS50089"/>
    </source>
</evidence>
<dbReference type="InterPro" id="IPR045129">
    <property type="entry name" value="RNF123/RKP/RSPRY1"/>
</dbReference>
<dbReference type="InterPro" id="IPR057987">
    <property type="entry name" value="TPR_RNF123/RKP"/>
</dbReference>
<evidence type="ECO:0000313" key="11">
    <source>
        <dbReference type="EMBL" id="EEB12423.1"/>
    </source>
</evidence>
<evidence type="ECO:0000256" key="4">
    <source>
        <dbReference type="ARBA" id="ARBA00022723"/>
    </source>
</evidence>
<dbReference type="GO" id="GO:0051603">
    <property type="term" value="P:proteolysis involved in protein catabolic process"/>
    <property type="evidence" value="ECO:0007669"/>
    <property type="project" value="TreeGrafter"/>
</dbReference>
<dbReference type="InterPro" id="IPR013083">
    <property type="entry name" value="Znf_RING/FYVE/PHD"/>
</dbReference>
<dbReference type="InterPro" id="IPR043136">
    <property type="entry name" value="B30.2/SPRY_sf"/>
</dbReference>
<name>E0VGB7_PEDHC</name>
<organism>
    <name type="scientific">Pediculus humanus subsp. corporis</name>
    <name type="common">Body louse</name>
    <dbReference type="NCBI Taxonomy" id="121224"/>
    <lineage>
        <taxon>Eukaryota</taxon>
        <taxon>Metazoa</taxon>
        <taxon>Ecdysozoa</taxon>
        <taxon>Arthropoda</taxon>
        <taxon>Hexapoda</taxon>
        <taxon>Insecta</taxon>
        <taxon>Pterygota</taxon>
        <taxon>Neoptera</taxon>
        <taxon>Paraneoptera</taxon>
        <taxon>Psocodea</taxon>
        <taxon>Troctomorpha</taxon>
        <taxon>Phthiraptera</taxon>
        <taxon>Anoplura</taxon>
        <taxon>Pediculidae</taxon>
        <taxon>Pediculus</taxon>
    </lineage>
</organism>
<dbReference type="GO" id="GO:0005737">
    <property type="term" value="C:cytoplasm"/>
    <property type="evidence" value="ECO:0007669"/>
    <property type="project" value="TreeGrafter"/>
</dbReference>
<sequence>MEVSDILARIFNHEFRLRTDDDNKIKFSEDLNRWVTTNLDSQVPCFLPVIDNRSGRIGPSNVKFDVSAHFGLFIIGSERLSVHSQSNFSSILCNVCVYQGKWQFEVQLGTKGVMQIGWATRGCRFSQETGVGDTFDSYAYDGNRIRKWNSYTQKYGQPWLSGDIIGCCGDFDKGTLEFFRNGVSMGEAFDNVHLGPGRAYFPAVSLGFGEHLTANFGNTPFRYPVSGYEPLQIYPIQAVERCNVILDWFYNLLNIEETHSQVTPDGYLCKELNASPDAFFLTVSKTLVYALAPLLALPFLTDSCIIPFIERLLGKDAGVILRSNKGKSMGSTGNRGRVVRWLDMLWAFLEERELKPFLENICLQLLSRFRHVPSNLEYVEQKRSLSLLRSVCEHSRSRQLLLNHIFFDTVKLVEFLHVKMLDESGLIAIIEHPWWDCHGTDKEVDDRKKPYLKSCNRIFEAVSSVESLQVDLLKCLMNNTDGSNRQPSSRKIFLKRLRIFFHDNYMSTRSFHLMQTPLPVTLCCFHRLLVMFRELWESEVGKRPVIVEPKVFYDGSINYYTVDRIGGVLSHLNKTYIQELTAVLGPDHKVVNKKVVQENPSAARMIAPLDIVDGQFLPGFLGGPSIAIRVPPEAQGNGPGVGLPSVVPMLARLLQQANGGPSGGPFGFDGSLGVLRPDKSRVSNGFVDNTQSLMELLDGLILFYHTSAHKQIVKVSAMRDNMEDYVTAYENARTRLESFKNPSKAMRRESVAMIQSEIEKTRQVFESKLEEQARFMAWVRAAIFSSEKQRQLSWLLNVLVSTIKASSSEGVLFSFLPEFYLDSLFEICSALRVLFHPTCSLEDIDGFNQILAQLSEFLCVHFADPRIVNASSKDTVVQALATFVANPVTLQSLEKVSFETQRNMVKGLLRPYENRAWAQSNWILVRFWQGYGFAFRYEKSPHLTKKVGPRFLQSDSAIINQYIKPLPSKLFQNHVKDVMINNEPMATVFLNSVLNQLNWAFSEFIGMLQEIQNISSRPERVFIESRQLKICATCFDLSLSLLRVLEMICNISVCVFIDPERPNSELLLSRLYQLICQILNRVSSTTGCFQHVVLLEIPDLEGVDHFPILAAVVGILLALFKDDLKNFRESNPISNVAHVLLTEPSFQLSSLKFLLGDLRQQVENGKGKTLPVKSKGFSFSNYQGDVSDEELRDVRRLINLLEVGQRKVSAMSLHSDDDVCTICYANPISVVFEPCRHQSCKVCIAHHLLNGRECFFCKSMIEKVVDVHGIVVHDLGRITDGFDNNEEEEEEEDE</sequence>
<feature type="domain" description="RING-type" evidence="9">
    <location>
        <begin position="1220"/>
        <end position="1258"/>
    </location>
</feature>
<evidence type="ECO:0000259" key="10">
    <source>
        <dbReference type="PROSITE" id="PS50188"/>
    </source>
</evidence>
<evidence type="ECO:0000313" key="13">
    <source>
        <dbReference type="Proteomes" id="UP000009046"/>
    </source>
</evidence>
<dbReference type="Proteomes" id="UP000009046">
    <property type="component" value="Unassembled WGS sequence"/>
</dbReference>
<dbReference type="RefSeq" id="XP_002425161.1">
    <property type="nucleotide sequence ID" value="XM_002425116.1"/>
</dbReference>
<keyword evidence="6" id="KW-0833">Ubl conjugation pathway</keyword>
<gene>
    <name evidence="12" type="primary">8240076</name>
    <name evidence="11" type="ORF">Phum_PHUM177460</name>
</gene>
<dbReference type="InterPro" id="IPR035773">
    <property type="entry name" value="SPRY_RNF123"/>
</dbReference>
<comment type="catalytic activity">
    <reaction evidence="1">
        <text>S-ubiquitinyl-[E2 ubiquitin-conjugating enzyme]-L-cysteine + [acceptor protein]-L-lysine = [E2 ubiquitin-conjugating enzyme]-L-cysteine + N(6)-ubiquitinyl-[acceptor protein]-L-lysine.</text>
        <dbReference type="EC" id="2.3.2.27"/>
    </reaction>
</comment>
<dbReference type="FunFam" id="3.30.40.10:FF:000133">
    <property type="entry name" value="E3 ubiquitin-protein ligase RNF123"/>
    <property type="match status" value="1"/>
</dbReference>
<keyword evidence="13" id="KW-1185">Reference proteome</keyword>
<keyword evidence="7" id="KW-0862">Zinc</keyword>
<evidence type="ECO:0000256" key="5">
    <source>
        <dbReference type="ARBA" id="ARBA00022771"/>
    </source>
</evidence>
<dbReference type="InterPro" id="IPR003877">
    <property type="entry name" value="SPRY_dom"/>
</dbReference>
<dbReference type="EMBL" id="DS235135">
    <property type="protein sequence ID" value="EEB12423.1"/>
    <property type="molecule type" value="Genomic_DNA"/>
</dbReference>
<dbReference type="PROSITE" id="PS50089">
    <property type="entry name" value="ZF_RING_2"/>
    <property type="match status" value="1"/>
</dbReference>
<dbReference type="eggNOG" id="KOG4692">
    <property type="taxonomic scope" value="Eukaryota"/>
</dbReference>
<dbReference type="OMA" id="LCCFHRL"/>
<dbReference type="Gene3D" id="2.60.120.920">
    <property type="match status" value="1"/>
</dbReference>
<proteinExistence type="predicted"/>
<feature type="domain" description="B30.2/SPRY" evidence="10">
    <location>
        <begin position="42"/>
        <end position="221"/>
    </location>
</feature>
<dbReference type="EC" id="2.3.2.27" evidence="2"/>
<dbReference type="GeneID" id="8240076"/>
<dbReference type="KEGG" id="phu:Phum_PHUM177460"/>
<reference evidence="12" key="3">
    <citation type="submission" date="2021-02" db="UniProtKB">
        <authorList>
            <consortium name="EnsemblMetazoa"/>
        </authorList>
    </citation>
    <scope>IDENTIFICATION</scope>
    <source>
        <strain evidence="12">USDA</strain>
    </source>
</reference>
<dbReference type="FunCoup" id="E0VGB7">
    <property type="interactions" value="583"/>
</dbReference>
<dbReference type="PANTHER" id="PTHR13363">
    <property type="entry name" value="RING FINGER AND SRY DOMAIN-CONTAINING"/>
    <property type="match status" value="1"/>
</dbReference>
<dbReference type="CDD" id="cd12882">
    <property type="entry name" value="SPRY_RNF123"/>
    <property type="match status" value="1"/>
</dbReference>
<accession>E0VGB7</accession>
<dbReference type="Pfam" id="PF25576">
    <property type="entry name" value="TPR_RNF123"/>
    <property type="match status" value="1"/>
</dbReference>
<dbReference type="eggNOG" id="KOG2242">
    <property type="taxonomic scope" value="Eukaryota"/>
</dbReference>
<keyword evidence="4" id="KW-0479">Metal-binding</keyword>
<dbReference type="PANTHER" id="PTHR13363:SF5">
    <property type="entry name" value="E3 UBIQUITIN-PROTEIN LIGASE RNF123"/>
    <property type="match status" value="1"/>
</dbReference>
<dbReference type="Pfam" id="PF13920">
    <property type="entry name" value="zf-C3HC4_3"/>
    <property type="match status" value="1"/>
</dbReference>
<reference evidence="11" key="2">
    <citation type="submission" date="2007-04" db="EMBL/GenBank/DDBJ databases">
        <title>The genome of the human body louse.</title>
        <authorList>
            <consortium name="The Human Body Louse Genome Consortium"/>
            <person name="Kirkness E."/>
            <person name="Walenz B."/>
            <person name="Hass B."/>
            <person name="Bruggner R."/>
            <person name="Strausberg R."/>
        </authorList>
    </citation>
    <scope>NUCLEOTIDE SEQUENCE</scope>
    <source>
        <strain evidence="11">USDA</strain>
    </source>
</reference>
<dbReference type="STRING" id="121224.E0VGB7"/>
<keyword evidence="3" id="KW-0808">Transferase</keyword>
<dbReference type="InterPro" id="IPR001841">
    <property type="entry name" value="Znf_RING"/>
</dbReference>
<evidence type="ECO:0000256" key="6">
    <source>
        <dbReference type="ARBA" id="ARBA00022786"/>
    </source>
</evidence>
<protein>
    <recommendedName>
        <fullName evidence="2">RING-type E3 ubiquitin transferase</fullName>
        <ecNumber evidence="2">2.3.2.27</ecNumber>
    </recommendedName>
</protein>
<reference evidence="11" key="1">
    <citation type="submission" date="2007-04" db="EMBL/GenBank/DDBJ databases">
        <title>Annotation of Pediculus humanus corporis strain USDA.</title>
        <authorList>
            <person name="Kirkness E."/>
            <person name="Hannick L."/>
            <person name="Hass B."/>
            <person name="Bruggner R."/>
            <person name="Lawson D."/>
            <person name="Bidwell S."/>
            <person name="Joardar V."/>
            <person name="Caler E."/>
            <person name="Walenz B."/>
            <person name="Inman J."/>
            <person name="Schobel S."/>
            <person name="Galinsky K."/>
            <person name="Amedeo P."/>
            <person name="Strausberg R."/>
        </authorList>
    </citation>
    <scope>NUCLEOTIDE SEQUENCE</scope>
    <source>
        <strain evidence="11">USDA</strain>
    </source>
</reference>
<dbReference type="HOGENOM" id="CLU_006687_2_0_1"/>
<dbReference type="InterPro" id="IPR013320">
    <property type="entry name" value="ConA-like_dom_sf"/>
</dbReference>
<evidence type="ECO:0000256" key="3">
    <source>
        <dbReference type="ARBA" id="ARBA00022679"/>
    </source>
</evidence>
<dbReference type="SUPFAM" id="SSF57850">
    <property type="entry name" value="RING/U-box"/>
    <property type="match status" value="1"/>
</dbReference>
<keyword evidence="5 8" id="KW-0863">Zinc-finger</keyword>
<dbReference type="EnsemblMetazoa" id="PHUM177460-RA">
    <property type="protein sequence ID" value="PHUM177460-PA"/>
    <property type="gene ID" value="PHUM177460"/>
</dbReference>
<dbReference type="Pfam" id="PF00622">
    <property type="entry name" value="SPRY"/>
    <property type="match status" value="1"/>
</dbReference>